<protein>
    <submittedName>
        <fullName evidence="3">Uncharacterized protein</fullName>
    </submittedName>
</protein>
<dbReference type="EMBL" id="AZFW01000025">
    <property type="protein sequence ID" value="KRM28807.1"/>
    <property type="molecule type" value="Genomic_DNA"/>
</dbReference>
<dbReference type="PATRIC" id="fig|1122147.4.peg.1573"/>
<evidence type="ECO:0000256" key="1">
    <source>
        <dbReference type="SAM" id="MobiDB-lite"/>
    </source>
</evidence>
<comment type="caution">
    <text evidence="3">The sequence shown here is derived from an EMBL/GenBank/DDBJ whole genome shotgun (WGS) entry which is preliminary data.</text>
</comment>
<organism evidence="3 4">
    <name type="scientific">Schleiferilactobacillus harbinensis DSM 16991</name>
    <dbReference type="NCBI Taxonomy" id="1122147"/>
    <lineage>
        <taxon>Bacteria</taxon>
        <taxon>Bacillati</taxon>
        <taxon>Bacillota</taxon>
        <taxon>Bacilli</taxon>
        <taxon>Lactobacillales</taxon>
        <taxon>Lactobacillaceae</taxon>
        <taxon>Schleiferilactobacillus</taxon>
    </lineage>
</organism>
<evidence type="ECO:0000313" key="3">
    <source>
        <dbReference type="EMBL" id="KRM28807.1"/>
    </source>
</evidence>
<keyword evidence="2" id="KW-0472">Membrane</keyword>
<accession>A0A0R1XFB1</accession>
<keyword evidence="2" id="KW-1133">Transmembrane helix</keyword>
<dbReference type="AlphaFoldDB" id="A0A0R1XFB1"/>
<evidence type="ECO:0000256" key="2">
    <source>
        <dbReference type="SAM" id="Phobius"/>
    </source>
</evidence>
<gene>
    <name evidence="3" type="ORF">FC91_GL001518</name>
</gene>
<feature type="region of interest" description="Disordered" evidence="1">
    <location>
        <begin position="44"/>
        <end position="68"/>
    </location>
</feature>
<keyword evidence="2" id="KW-0812">Transmembrane</keyword>
<dbReference type="eggNOG" id="ENOG5030B3B">
    <property type="taxonomic scope" value="Bacteria"/>
</dbReference>
<name>A0A0R1XFB1_9LACO</name>
<dbReference type="Proteomes" id="UP000050949">
    <property type="component" value="Unassembled WGS sequence"/>
</dbReference>
<feature type="compositionally biased region" description="Low complexity" evidence="1">
    <location>
        <begin position="50"/>
        <end position="61"/>
    </location>
</feature>
<feature type="transmembrane region" description="Helical" evidence="2">
    <location>
        <begin position="15"/>
        <end position="34"/>
    </location>
</feature>
<evidence type="ECO:0000313" key="4">
    <source>
        <dbReference type="Proteomes" id="UP000050949"/>
    </source>
</evidence>
<proteinExistence type="predicted"/>
<reference evidence="3 4" key="1">
    <citation type="journal article" date="2015" name="Genome Announc.">
        <title>Expanding the biotechnology potential of lactobacilli through comparative genomics of 213 strains and associated genera.</title>
        <authorList>
            <person name="Sun Z."/>
            <person name="Harris H.M."/>
            <person name="McCann A."/>
            <person name="Guo C."/>
            <person name="Argimon S."/>
            <person name="Zhang W."/>
            <person name="Yang X."/>
            <person name="Jeffery I.B."/>
            <person name="Cooney J.C."/>
            <person name="Kagawa T.F."/>
            <person name="Liu W."/>
            <person name="Song Y."/>
            <person name="Salvetti E."/>
            <person name="Wrobel A."/>
            <person name="Rasinkangas P."/>
            <person name="Parkhill J."/>
            <person name="Rea M.C."/>
            <person name="O'Sullivan O."/>
            <person name="Ritari J."/>
            <person name="Douillard F.P."/>
            <person name="Paul Ross R."/>
            <person name="Yang R."/>
            <person name="Briner A.E."/>
            <person name="Felis G.E."/>
            <person name="de Vos W.M."/>
            <person name="Barrangou R."/>
            <person name="Klaenhammer T.R."/>
            <person name="Caufield P.W."/>
            <person name="Cui Y."/>
            <person name="Zhang H."/>
            <person name="O'Toole P.W."/>
        </authorList>
    </citation>
    <scope>NUCLEOTIDE SEQUENCE [LARGE SCALE GENOMIC DNA]</scope>
    <source>
        <strain evidence="3 4">DSM 16991</strain>
    </source>
</reference>
<sequence>MPILQQQRHHLRTKAVTIFLISDLLIGMIILLMAKPTLAMAASGGSYEPSGTTASGASITTGDGGDWEKKNAESPVTITFPSPNSSDKNYDPNYDVASYGKPYYSINYVDRNDFLSFSSPERANKFNTDPTTEFNSQTDFTYNPGNLTSKMDATNKLKSGETYDNGFLKISGNVPIHAQLAQSKTTVDSAMAGNWGVMARITLPAGVDAKSLGGAVDWSGSYFYLNLQTIKALGFQLKNINFPLQFAHHVYLDPDHANVFYLKVKGIPFGYTASDNGTAATMKLLDNADTRDYLNNVYLDSSGQPSTLDQIGSPSTIDGHPNFPTQTGGKSTIWDPYYGLVKDTFSSWWPVNQFIDGITSLFSGSPIYETGSVGRAITLLNAADPSDNRSLVKVDGGLIAEAMSALSTSVVKVISGYFVSSGFYGSAQINFTFDMSKYRGSSDTALQSLTTNRLFAAPYKDGTFNTGDTSGSDDSNRRSFSITMFNSNQLADPDNVIAGMDRTDPTKDTDLMNQIQPGKTPMDHALIKKSEINNGVEFPVYTNFTSWTAAAVPYDKDTTNDTLHSSGNPIGDDMRYRTATPNPRTDGALLNDGSNISVTKDWDHAGHAPQFSADKKTLQKAGSITPERYANVYEVYDYSQSTPTVAPHPIYSADEPSLKLAVTNSGSENIGTGYSGEVSKDFSPGQWIYSGSLNGIPIASANLGLNQSLTPNMDLSSSPFLIVPKTSVTNGQHQTYSLGSWRDGLIINNDTMTAALNGFDGTKYGTATANNLVTSTTANKVGLGLADTYNYGFAQKGPYGDITPEFKMPPAATTDPVTFYSGDFTLSRQDDIPVHMPTTQPTIGSTLGTKKASTLIALINNAHASYTITRSQDTQYAYANGQTITATGVVKNVGTDSSRTKFVVVVPTPAGLTLADYNFGAANGTVSKDTNITAKLGGNAAAYDVTLTNPLPVGQTFTYTAKYQVSDISKMPSNGTPFQDLLLDPDTLDYLGESNTNWLYPAASPYLQTVPSFDFGKHPQPGSTVTYATVAGNKQTFAVTDPDTASTVNNWSLFAQLSPFVNGDSNLSDLAMTFGTPNGETKPADYDANKANNKMTDDDWLYFNHTANTVPSNQSMQRLYRLDTSLEPTVDPKNAALDYSGGNGGKGVTLTVPANDDAAIKLGKYNATITYTLDSNKSTIN</sequence>